<dbReference type="SUPFAM" id="SSF48452">
    <property type="entry name" value="TPR-like"/>
    <property type="match status" value="1"/>
</dbReference>
<protein>
    <submittedName>
        <fullName evidence="1">TPR repeat protein</fullName>
    </submittedName>
</protein>
<keyword evidence="2" id="KW-1185">Reference proteome</keyword>
<dbReference type="InterPro" id="IPR011990">
    <property type="entry name" value="TPR-like_helical_dom_sf"/>
</dbReference>
<sequence length="301" mass="33986">MDEKRLQKYFDIINELIANAGSEQEEIALDTDPEYIDAGLVQTMIEVARGFSEEGHEDAAEFLVSIATQLADVLGLSLSDFSAENQGELLIQALLITEETEGNPEAVYPLLHKNLELLDDSFAEFLRNWAIDAISDSTSEEAEDIAATIGIFSSLVQEFPLGQRVNNLEIAIAGYEVVISVFDSSNYPEQWAATQYNLGNAYTDRVRGQKAENIEKAISCYQAGLKVHTRETYPYEWGMIHNNLGTAYTNRVKEDKTENLDKAIEHYQTALQVHTREEYPEEWQMSQNNLAEVYQHKGKEM</sequence>
<evidence type="ECO:0000313" key="2">
    <source>
        <dbReference type="Proteomes" id="UP000218418"/>
    </source>
</evidence>
<evidence type="ECO:0000313" key="1">
    <source>
        <dbReference type="EMBL" id="BAY82376.1"/>
    </source>
</evidence>
<organism evidence="1 2">
    <name type="scientific">Calothrix parasitica NIES-267</name>
    <dbReference type="NCBI Taxonomy" id="1973488"/>
    <lineage>
        <taxon>Bacteria</taxon>
        <taxon>Bacillati</taxon>
        <taxon>Cyanobacteriota</taxon>
        <taxon>Cyanophyceae</taxon>
        <taxon>Nostocales</taxon>
        <taxon>Calotrichaceae</taxon>
        <taxon>Calothrix</taxon>
    </lineage>
</organism>
<gene>
    <name evidence="1" type="ORF">NIES267_18560</name>
</gene>
<accession>A0A1Z4LMB2</accession>
<proteinExistence type="predicted"/>
<dbReference type="AlphaFoldDB" id="A0A1Z4LMB2"/>
<dbReference type="Gene3D" id="1.25.40.10">
    <property type="entry name" value="Tetratricopeptide repeat domain"/>
    <property type="match status" value="1"/>
</dbReference>
<name>A0A1Z4LMB2_9CYAN</name>
<reference evidence="1 2" key="1">
    <citation type="submission" date="2017-06" db="EMBL/GenBank/DDBJ databases">
        <title>Genome sequencing of cyanobaciteial culture collection at National Institute for Environmental Studies (NIES).</title>
        <authorList>
            <person name="Hirose Y."/>
            <person name="Shimura Y."/>
            <person name="Fujisawa T."/>
            <person name="Nakamura Y."/>
            <person name="Kawachi M."/>
        </authorList>
    </citation>
    <scope>NUCLEOTIDE SEQUENCE [LARGE SCALE GENOMIC DNA]</scope>
    <source>
        <strain evidence="1 2">NIES-267</strain>
    </source>
</reference>
<dbReference type="OrthoDB" id="458482at2"/>
<dbReference type="EMBL" id="AP018227">
    <property type="protein sequence ID" value="BAY82376.1"/>
    <property type="molecule type" value="Genomic_DNA"/>
</dbReference>
<dbReference type="Proteomes" id="UP000218418">
    <property type="component" value="Chromosome"/>
</dbReference>